<keyword evidence="3" id="KW-1185">Reference proteome</keyword>
<proteinExistence type="predicted"/>
<sequence>MGLQEKQWKRSIEEQYVVEFKQDIKSILDADLDVTFDWDSFDSAKEIMYVPTYALDRVKSAFRELANDQDAKEEIVAQIKTLHIKNINDNAEEAKNMRIGDGVFALEVGFGGNHACVFNDTAIRQYLENNL</sequence>
<dbReference type="GeneID" id="99798675"/>
<dbReference type="EMBL" id="UGYO01000001">
    <property type="protein sequence ID" value="SUI74743.1"/>
    <property type="molecule type" value="Genomic_DNA"/>
</dbReference>
<dbReference type="Proteomes" id="UP000825078">
    <property type="component" value="Chromosome"/>
</dbReference>
<gene>
    <name evidence="2" type="ORF">NCTC10738_02287</name>
    <name evidence="1" type="ORF">TUM17379_36730</name>
</gene>
<evidence type="ECO:0000313" key="3">
    <source>
        <dbReference type="Proteomes" id="UP000254069"/>
    </source>
</evidence>
<reference evidence="2 3" key="1">
    <citation type="submission" date="2018-06" db="EMBL/GenBank/DDBJ databases">
        <authorList>
            <consortium name="Pathogen Informatics"/>
            <person name="Doyle S."/>
        </authorList>
    </citation>
    <scope>NUCLEOTIDE SEQUENCE [LARGE SCALE GENOMIC DNA]</scope>
    <source>
        <strain evidence="2 3">NCTC10738</strain>
    </source>
</reference>
<dbReference type="AlphaFoldDB" id="A0A380A650"/>
<reference evidence="1" key="2">
    <citation type="submission" date="2021-05" db="EMBL/GenBank/DDBJ databases">
        <title>Molecular characterization for Shewanella algae harboring chromosomal blaOXA-55-like strains isolated from clinical and environment sample.</title>
        <authorList>
            <person name="Ohama Y."/>
            <person name="Aoki K."/>
            <person name="Harada S."/>
            <person name="Moriya K."/>
            <person name="Ishii Y."/>
            <person name="Tateda K."/>
        </authorList>
    </citation>
    <scope>NUCLEOTIDE SEQUENCE</scope>
    <source>
        <strain evidence="1">TUM17379</strain>
    </source>
</reference>
<name>A0A380A650_9GAMM</name>
<accession>A0A3G4USM5</accession>
<dbReference type="Proteomes" id="UP000254069">
    <property type="component" value="Unassembled WGS sequence"/>
</dbReference>
<evidence type="ECO:0000313" key="2">
    <source>
        <dbReference type="EMBL" id="SUI74743.1"/>
    </source>
</evidence>
<dbReference type="KEGG" id="salg:BS332_04210"/>
<dbReference type="EMBL" id="AP024613">
    <property type="protein sequence ID" value="BCV46655.1"/>
    <property type="molecule type" value="Genomic_DNA"/>
</dbReference>
<organism evidence="2 3">
    <name type="scientific">Shewanella algae</name>
    <dbReference type="NCBI Taxonomy" id="38313"/>
    <lineage>
        <taxon>Bacteria</taxon>
        <taxon>Pseudomonadati</taxon>
        <taxon>Pseudomonadota</taxon>
        <taxon>Gammaproteobacteria</taxon>
        <taxon>Alteromonadales</taxon>
        <taxon>Shewanellaceae</taxon>
        <taxon>Shewanella</taxon>
    </lineage>
</organism>
<accession>A0A380A650</accession>
<protein>
    <submittedName>
        <fullName evidence="2">Uncharacterized protein</fullName>
    </submittedName>
</protein>
<evidence type="ECO:0000313" key="1">
    <source>
        <dbReference type="EMBL" id="BCV46655.1"/>
    </source>
</evidence>
<dbReference type="RefSeq" id="WP_025010187.1">
    <property type="nucleotide sequence ID" value="NZ_AP024609.1"/>
</dbReference>